<dbReference type="EMBL" id="JBHDIY010000002">
    <property type="protein sequence ID" value="MFL4471800.1"/>
    <property type="molecule type" value="Genomic_DNA"/>
</dbReference>
<evidence type="ECO:0000313" key="3">
    <source>
        <dbReference type="Proteomes" id="UP001627408"/>
    </source>
</evidence>
<dbReference type="InterPro" id="IPR000182">
    <property type="entry name" value="GNAT_dom"/>
</dbReference>
<dbReference type="PANTHER" id="PTHR41368:SF1">
    <property type="entry name" value="PROTEIN YGHO"/>
    <property type="match status" value="1"/>
</dbReference>
<keyword evidence="3" id="KW-1185">Reference proteome</keyword>
<comment type="caution">
    <text evidence="2">The sequence shown here is derived from an EMBL/GenBank/DDBJ whole genome shotgun (WGS) entry which is preliminary data.</text>
</comment>
<dbReference type="Pfam" id="PF00583">
    <property type="entry name" value="Acetyltransf_1"/>
    <property type="match status" value="1"/>
</dbReference>
<reference evidence="2 3" key="1">
    <citation type="submission" date="2024-08" db="EMBL/GenBank/DDBJ databases">
        <title>Tateyamaria sp. nov., isolated from marine algae.</title>
        <authorList>
            <person name="Choi B.J."/>
            <person name="Kim J.M."/>
            <person name="Lee J.K."/>
            <person name="Choi D.G."/>
            <person name="Bayburt H."/>
            <person name="Baek J.H."/>
            <person name="Han D.M."/>
            <person name="Jeon C.O."/>
        </authorList>
    </citation>
    <scope>NUCLEOTIDE SEQUENCE [LARGE SCALE GENOMIC DNA]</scope>
    <source>
        <strain evidence="2 3">KMU-156</strain>
    </source>
</reference>
<gene>
    <name evidence="2" type="ORF">ACERZ8_18665</name>
</gene>
<dbReference type="InterPro" id="IPR016181">
    <property type="entry name" value="Acyl_CoA_acyltransferase"/>
</dbReference>
<dbReference type="Proteomes" id="UP001627408">
    <property type="component" value="Unassembled WGS sequence"/>
</dbReference>
<dbReference type="Gene3D" id="3.40.630.30">
    <property type="match status" value="1"/>
</dbReference>
<feature type="domain" description="N-acetyltransferase" evidence="1">
    <location>
        <begin position="206"/>
        <end position="361"/>
    </location>
</feature>
<organism evidence="2 3">
    <name type="scientific">Tateyamaria armeniaca</name>
    <dbReference type="NCBI Taxonomy" id="2518930"/>
    <lineage>
        <taxon>Bacteria</taxon>
        <taxon>Pseudomonadati</taxon>
        <taxon>Pseudomonadota</taxon>
        <taxon>Alphaproteobacteria</taxon>
        <taxon>Rhodobacterales</taxon>
        <taxon>Roseobacteraceae</taxon>
        <taxon>Tateyamaria</taxon>
    </lineage>
</organism>
<proteinExistence type="predicted"/>
<protein>
    <submittedName>
        <fullName evidence="2">N-acetyltransferase family protein</fullName>
    </submittedName>
</protein>
<dbReference type="PANTHER" id="PTHR41368">
    <property type="entry name" value="PROTEIN YGHO"/>
    <property type="match status" value="1"/>
</dbReference>
<name>A0ABW8UY95_9RHOB</name>
<evidence type="ECO:0000259" key="1">
    <source>
        <dbReference type="PROSITE" id="PS51186"/>
    </source>
</evidence>
<dbReference type="SUPFAM" id="SSF55729">
    <property type="entry name" value="Acyl-CoA N-acyltransferases (Nat)"/>
    <property type="match status" value="1"/>
</dbReference>
<dbReference type="InterPro" id="IPR039968">
    <property type="entry name" value="BcerS-like"/>
</dbReference>
<dbReference type="PROSITE" id="PS51186">
    <property type="entry name" value="GNAT"/>
    <property type="match status" value="1"/>
</dbReference>
<evidence type="ECO:0000313" key="2">
    <source>
        <dbReference type="EMBL" id="MFL4471800.1"/>
    </source>
</evidence>
<dbReference type="RefSeq" id="WP_407593665.1">
    <property type="nucleotide sequence ID" value="NZ_JBHDIY010000002.1"/>
</dbReference>
<accession>A0ABW8UY95</accession>
<sequence length="361" mass="40578">MVEVIERDFASFFEVPFHIYGAKEPYVSPLKSDLKRFLEAGTNPLFPNDDVFTYFTALRSNRPAGRIVVHEHVASNTLHGTKRASFGFFDCANDAQVAQALLDRAEAWARAKGLDALVGNFNLTAMQQMGVQTDHFDRAGYTDMVMNPPHIPDLLRENGFVPFFPVTTFELDLAQAKPPSSKLGPEYSFAPIKPKTFAARMEEARLVLNDGFSDNPMFVPLTAEEFTFQAGEMMKIMDPRLSAILTQDDTPVGVVICIPDLNGFLKATRSRFSLMTPFHYLRYRLRRKRAVIIFYSVAKASHGRGLMSAMLSRTLTQLREAGYTQLGITWIADENAASLRMVSKIGATPLHRLHLFRKDLT</sequence>